<evidence type="ECO:0008006" key="4">
    <source>
        <dbReference type="Google" id="ProtNLM"/>
    </source>
</evidence>
<reference evidence="2" key="1">
    <citation type="submission" date="2025-08" db="UniProtKB">
        <authorList>
            <consortium name="Ensembl"/>
        </authorList>
    </citation>
    <scope>IDENTIFICATION</scope>
</reference>
<keyword evidence="1" id="KW-0812">Transmembrane</keyword>
<proteinExistence type="predicted"/>
<name>A0A8C7IZA7_ONCKI</name>
<dbReference type="Pfam" id="PF14991">
    <property type="entry name" value="MLANA"/>
    <property type="match status" value="1"/>
</dbReference>
<dbReference type="Proteomes" id="UP000694557">
    <property type="component" value="Unassembled WGS sequence"/>
</dbReference>
<dbReference type="Ensembl" id="ENSOKIT00005085492.1">
    <property type="protein sequence ID" value="ENSOKIP00005080251.1"/>
    <property type="gene ID" value="ENSOKIG00005034620.1"/>
</dbReference>
<dbReference type="AlphaFoldDB" id="A0A8C7IZA7"/>
<accession>A0A8C7IZA7</accession>
<evidence type="ECO:0000256" key="1">
    <source>
        <dbReference type="SAM" id="Phobius"/>
    </source>
</evidence>
<gene>
    <name evidence="2" type="primary">LOC109892332</name>
</gene>
<reference evidence="2" key="2">
    <citation type="submission" date="2025-09" db="UniProtKB">
        <authorList>
            <consortium name="Ensembl"/>
        </authorList>
    </citation>
    <scope>IDENTIFICATION</scope>
</reference>
<dbReference type="GO" id="GO:0042470">
    <property type="term" value="C:melanosome"/>
    <property type="evidence" value="ECO:0007669"/>
    <property type="project" value="InterPro"/>
</dbReference>
<dbReference type="InterPro" id="IPR029242">
    <property type="entry name" value="MLANA"/>
</dbReference>
<keyword evidence="1" id="KW-1133">Transmembrane helix</keyword>
<protein>
    <recommendedName>
        <fullName evidence="4">Melanoma antigen recognized by T-cells 1</fullName>
    </recommendedName>
</protein>
<sequence length="200" mass="21761">MLKEPVGRWTSTVTEWGPEALSALMCSICSSRKLTVKISFSGLPVGRGPTLVIRSRCFLAEKERHAGSESANQFIAQQYSSGVVTGWFKEMPHGDFNVYFASRGGPHVRTEEAAGIALLFFILAALLILGCWYFRRRCGYKMIRSPRSVSLPGFSGGQFNEGGATAENKMGLSDLRPLVPNAPPAYETISSGPLPPPYSP</sequence>
<evidence type="ECO:0000313" key="2">
    <source>
        <dbReference type="Ensembl" id="ENSOKIP00005080251.1"/>
    </source>
</evidence>
<keyword evidence="1" id="KW-0472">Membrane</keyword>
<feature type="transmembrane region" description="Helical" evidence="1">
    <location>
        <begin position="113"/>
        <end position="134"/>
    </location>
</feature>
<dbReference type="PANTHER" id="PTHR15305">
    <property type="entry name" value="MELANOMA ANTIGEN RECOGNIZED BY T-CELLS 1"/>
    <property type="match status" value="1"/>
</dbReference>
<organism evidence="2 3">
    <name type="scientific">Oncorhynchus kisutch</name>
    <name type="common">Coho salmon</name>
    <name type="synonym">Salmo kisutch</name>
    <dbReference type="NCBI Taxonomy" id="8019"/>
    <lineage>
        <taxon>Eukaryota</taxon>
        <taxon>Metazoa</taxon>
        <taxon>Chordata</taxon>
        <taxon>Craniata</taxon>
        <taxon>Vertebrata</taxon>
        <taxon>Euteleostomi</taxon>
        <taxon>Actinopterygii</taxon>
        <taxon>Neopterygii</taxon>
        <taxon>Teleostei</taxon>
        <taxon>Protacanthopterygii</taxon>
        <taxon>Salmoniformes</taxon>
        <taxon>Salmonidae</taxon>
        <taxon>Salmoninae</taxon>
        <taxon>Oncorhynchus</taxon>
    </lineage>
</organism>
<dbReference type="PANTHER" id="PTHR15305:SF0">
    <property type="entry name" value="MELANOMA ANTIGEN RECOGNIZED BY T-CELLS 1"/>
    <property type="match status" value="1"/>
</dbReference>
<evidence type="ECO:0000313" key="3">
    <source>
        <dbReference type="Proteomes" id="UP000694557"/>
    </source>
</evidence>
<dbReference type="GeneTree" id="ENSGT00390000009531"/>
<keyword evidence="3" id="KW-1185">Reference proteome</keyword>